<keyword evidence="6" id="KW-0472">Membrane</keyword>
<comment type="caution">
    <text evidence="8">The sequence shown here is derived from an EMBL/GenBank/DDBJ whole genome shotgun (WGS) entry which is preliminary data.</text>
</comment>
<feature type="domain" description="E3 ubiquitin-protein ligase RNF216 RING finger HC subclass" evidence="7">
    <location>
        <begin position="217"/>
        <end position="320"/>
    </location>
</feature>
<keyword evidence="4" id="KW-0833">Ubl conjugation pathway</keyword>
<dbReference type="CDD" id="cd16630">
    <property type="entry name" value="RING-HC_RBR_RNF216"/>
    <property type="match status" value="1"/>
</dbReference>
<evidence type="ECO:0000256" key="2">
    <source>
        <dbReference type="ARBA" id="ARBA00022723"/>
    </source>
</evidence>
<accession>A0A8I2ZI84</accession>
<dbReference type="PANTHER" id="PTHR22770">
    <property type="entry name" value="UBIQUITIN CONJUGATING ENZYME 7 INTERACTING PROTEIN-RELATED"/>
    <property type="match status" value="1"/>
</dbReference>
<protein>
    <submittedName>
        <fullName evidence="8">E3 ubiquitin-protein ligase like</fullName>
    </submittedName>
</protein>
<reference evidence="8" key="1">
    <citation type="journal article" date="2021" name="Mol. Plant Pathol.">
        <title>A 20-kb lineage-specific genomic region tames virulence in pathogenic amphidiploid Verticillium longisporum.</title>
        <authorList>
            <person name="Harting R."/>
            <person name="Starke J."/>
            <person name="Kusch H."/>
            <person name="Poggeler S."/>
            <person name="Maurus I."/>
            <person name="Schluter R."/>
            <person name="Landesfeind M."/>
            <person name="Bulla I."/>
            <person name="Nowrousian M."/>
            <person name="de Jonge R."/>
            <person name="Stahlhut G."/>
            <person name="Hoff K.J."/>
            <person name="Asshauer K.P."/>
            <person name="Thurmer A."/>
            <person name="Stanke M."/>
            <person name="Daniel R."/>
            <person name="Morgenstern B."/>
            <person name="Thomma B.P.H.J."/>
            <person name="Kronstad J.W."/>
            <person name="Braus-Stromeyer S.A."/>
            <person name="Braus G.H."/>
        </authorList>
    </citation>
    <scope>NUCLEOTIDE SEQUENCE</scope>
    <source>
        <strain evidence="8">Vl32</strain>
    </source>
</reference>
<dbReference type="AlphaFoldDB" id="A0A8I2ZI84"/>
<dbReference type="Proteomes" id="UP000689129">
    <property type="component" value="Unassembled WGS sequence"/>
</dbReference>
<dbReference type="Pfam" id="PF26191">
    <property type="entry name" value="RING-HC_RBR_RNF216"/>
    <property type="match status" value="1"/>
</dbReference>
<name>A0A8I2ZI84_VERLO</name>
<keyword evidence="6" id="KW-1133">Transmembrane helix</keyword>
<keyword evidence="2" id="KW-0479">Metal-binding</keyword>
<dbReference type="InterPro" id="IPR047544">
    <property type="entry name" value="RING-HC_RBR_RNF216"/>
</dbReference>
<keyword evidence="5" id="KW-0862">Zinc</keyword>
<dbReference type="InterPro" id="IPR051628">
    <property type="entry name" value="LUBAC_E3_Ligases"/>
</dbReference>
<dbReference type="Pfam" id="PF26200">
    <property type="entry name" value="Rcat_RNF216"/>
    <property type="match status" value="1"/>
</dbReference>
<gene>
    <name evidence="8" type="ORF">HYQ45_009329</name>
</gene>
<evidence type="ECO:0000256" key="5">
    <source>
        <dbReference type="ARBA" id="ARBA00022833"/>
    </source>
</evidence>
<evidence type="ECO:0000256" key="4">
    <source>
        <dbReference type="ARBA" id="ARBA00022786"/>
    </source>
</evidence>
<evidence type="ECO:0000256" key="3">
    <source>
        <dbReference type="ARBA" id="ARBA00022771"/>
    </source>
</evidence>
<evidence type="ECO:0000256" key="6">
    <source>
        <dbReference type="SAM" id="Phobius"/>
    </source>
</evidence>
<sequence>MPFTSSLTSPPTEPPEPRLEYIHDEAQLQDPPEECPDLRELNNSLEALAALFPNVQPEVFREMLANFDSESRLAVVADALLKNHVNWVKGRWRIAQDNADEYKKAVQALAWTEFKGLTRAAVNAVLAEFNYSYLDARKTLLDLSAKSWRFTISSLFSRRKPATAGDAENHPLVIWRSTGHGSITPTLRATGNAELDRELDRGLARALNSEEAEAVDALHECCCCFTESTFEEFTQCNADGHMICFRCVRLALTEAVFGQGWHSSIDTHAGTLRCLAVDGAGCGGHIPAHHLHRAMLEETKGAEILHKLDQRLADHSLLASGLPLIRCPFCDYAEVDDIYLPQHEDSLRPRADGVLSAVFLLLCVGSIPFLMPLVLLSSLLCLAMTTSRASLATHWSRALHRRRRRRRGPKFTCRAPRCGRTSCLACAKPWADLTCPCGYKMCYVCRKDIGGPDGDGEGYRHFCDHFRPDGDPRPCDECDRCNLWESEDTDEVLRRARDEAERRWKETEARDLSGAERVFLDTGFAPAAPARDDLSVEHVLRAGRLPSVAQICDLVVENLFV</sequence>
<dbReference type="EMBL" id="JAEMWZ010000189">
    <property type="protein sequence ID" value="KAG7132174.1"/>
    <property type="molecule type" value="Genomic_DNA"/>
</dbReference>
<evidence type="ECO:0000259" key="7">
    <source>
        <dbReference type="Pfam" id="PF26191"/>
    </source>
</evidence>
<dbReference type="PANTHER" id="PTHR22770:SF42">
    <property type="entry name" value="FINGER PROTEIN (ZIN), PUTATIVE (AFU_ORTHOLOGUE AFUA_4G03910)-RELATED"/>
    <property type="match status" value="1"/>
</dbReference>
<organism evidence="8 9">
    <name type="scientific">Verticillium longisporum</name>
    <name type="common">Verticillium dahliae var. longisporum</name>
    <dbReference type="NCBI Taxonomy" id="100787"/>
    <lineage>
        <taxon>Eukaryota</taxon>
        <taxon>Fungi</taxon>
        <taxon>Dikarya</taxon>
        <taxon>Ascomycota</taxon>
        <taxon>Pezizomycotina</taxon>
        <taxon>Sordariomycetes</taxon>
        <taxon>Hypocreomycetidae</taxon>
        <taxon>Glomerellales</taxon>
        <taxon>Plectosphaerellaceae</taxon>
        <taxon>Verticillium</taxon>
    </lineage>
</organism>
<proteinExistence type="predicted"/>
<evidence type="ECO:0000256" key="1">
    <source>
        <dbReference type="ARBA" id="ARBA00004906"/>
    </source>
</evidence>
<evidence type="ECO:0000313" key="8">
    <source>
        <dbReference type="EMBL" id="KAG7132174.1"/>
    </source>
</evidence>
<keyword evidence="6" id="KW-0812">Transmembrane</keyword>
<comment type="pathway">
    <text evidence="1">Protein modification; protein ubiquitination.</text>
</comment>
<feature type="transmembrane region" description="Helical" evidence="6">
    <location>
        <begin position="353"/>
        <end position="371"/>
    </location>
</feature>
<dbReference type="OrthoDB" id="10009520at2759"/>
<dbReference type="GO" id="GO:0008270">
    <property type="term" value="F:zinc ion binding"/>
    <property type="evidence" value="ECO:0007669"/>
    <property type="project" value="UniProtKB-KW"/>
</dbReference>
<keyword evidence="3" id="KW-0863">Zinc-finger</keyword>
<evidence type="ECO:0000313" key="9">
    <source>
        <dbReference type="Proteomes" id="UP000689129"/>
    </source>
</evidence>